<protein>
    <submittedName>
        <fullName evidence="1">Uncharacterized protein</fullName>
    </submittedName>
</protein>
<reference evidence="1" key="1">
    <citation type="submission" date="2018-02" db="EMBL/GenBank/DDBJ databases">
        <authorList>
            <person name="Cohen D.B."/>
            <person name="Kent A.D."/>
        </authorList>
    </citation>
    <scope>NUCLEOTIDE SEQUENCE</scope>
</reference>
<dbReference type="EMBL" id="OIVN01006159">
    <property type="protein sequence ID" value="SPD26588.1"/>
    <property type="molecule type" value="Genomic_DNA"/>
</dbReference>
<dbReference type="AlphaFoldDB" id="A0A2N9IPZ8"/>
<proteinExistence type="predicted"/>
<organism evidence="1">
    <name type="scientific">Fagus sylvatica</name>
    <name type="common">Beechnut</name>
    <dbReference type="NCBI Taxonomy" id="28930"/>
    <lineage>
        <taxon>Eukaryota</taxon>
        <taxon>Viridiplantae</taxon>
        <taxon>Streptophyta</taxon>
        <taxon>Embryophyta</taxon>
        <taxon>Tracheophyta</taxon>
        <taxon>Spermatophyta</taxon>
        <taxon>Magnoliopsida</taxon>
        <taxon>eudicotyledons</taxon>
        <taxon>Gunneridae</taxon>
        <taxon>Pentapetalae</taxon>
        <taxon>rosids</taxon>
        <taxon>fabids</taxon>
        <taxon>Fagales</taxon>
        <taxon>Fagaceae</taxon>
        <taxon>Fagus</taxon>
    </lineage>
</organism>
<gene>
    <name evidence="1" type="ORF">FSB_LOCUS54470</name>
</gene>
<name>A0A2N9IPZ8_FAGSY</name>
<sequence length="100" mass="11464">MWRSKDHRSAGLWWSLLSSGGGHGRLSSLFSLGYDFCFSWCCRGPFCDEVHRDLWPLPHLPRHPLRHLSQLAPPQIAFVTEFGCEPLDFVQIGIEESLLK</sequence>
<accession>A0A2N9IPZ8</accession>
<evidence type="ECO:0000313" key="1">
    <source>
        <dbReference type="EMBL" id="SPD26588.1"/>
    </source>
</evidence>